<evidence type="ECO:0000256" key="8">
    <source>
        <dbReference type="ARBA" id="ARBA00037998"/>
    </source>
</evidence>
<reference evidence="10 11" key="1">
    <citation type="submission" date="2023-07" db="EMBL/GenBank/DDBJ databases">
        <title>Genomic Encyclopedia of Type Strains, Phase IV (KMG-IV): sequencing the most valuable type-strain genomes for metagenomic binning, comparative biology and taxonomic classification.</title>
        <authorList>
            <person name="Goeker M."/>
        </authorList>
    </citation>
    <scope>NUCLEOTIDE SEQUENCE [LARGE SCALE GENOMIC DNA]</scope>
    <source>
        <strain evidence="10 11">DSM 1277</strain>
    </source>
</reference>
<proteinExistence type="inferred from homology"/>
<dbReference type="PANTHER" id="PTHR11795:SF445">
    <property type="entry name" value="AMINO ACID ABC TRANSPORTER PERMEASE PROTEIN"/>
    <property type="match status" value="1"/>
</dbReference>
<evidence type="ECO:0000256" key="1">
    <source>
        <dbReference type="ARBA" id="ARBA00004651"/>
    </source>
</evidence>
<keyword evidence="5" id="KW-0029">Amino-acid transport</keyword>
<keyword evidence="11" id="KW-1185">Reference proteome</keyword>
<feature type="transmembrane region" description="Helical" evidence="9">
    <location>
        <begin position="6"/>
        <end position="29"/>
    </location>
</feature>
<organism evidence="10 11">
    <name type="scientific">Ancylobacter vacuolatus</name>
    <dbReference type="NCBI Taxonomy" id="223389"/>
    <lineage>
        <taxon>Bacteria</taxon>
        <taxon>Pseudomonadati</taxon>
        <taxon>Pseudomonadota</taxon>
        <taxon>Alphaproteobacteria</taxon>
        <taxon>Hyphomicrobiales</taxon>
        <taxon>Xanthobacteraceae</taxon>
        <taxon>Ancylobacter</taxon>
    </lineage>
</organism>
<keyword evidence="7 9" id="KW-0472">Membrane</keyword>
<sequence length="297" mass="30922">MEIATLLSVGLSNGCLYGLVGLGLVLVYSSQGIPNFAHGELFMAGAFLAYTAIVLLGLPYFLSFLIAVVGIGLMGMLLEWLAIRPISLHRSLGRASSEVAIVLATVGLAIVLKGLARIPWGDSVRNLPTAFTTQTVTIGGVAIATQRLLIVAVTLVLTVAISVFFARAPLGKKMRATAQNPTGAKLIGIHTSNIYSATWALAAACGAIAGVLAAPLIFLHPDMGTRMLLKGFAAACLGGFGSVTGVLLGGVLMGVVEIFAGRYIATSMMDIFAPIIIILVLLFWPQGLFGARRAARV</sequence>
<feature type="transmembrane region" description="Helical" evidence="9">
    <location>
        <begin position="95"/>
        <end position="116"/>
    </location>
</feature>
<feature type="transmembrane region" description="Helical" evidence="9">
    <location>
        <begin position="136"/>
        <end position="165"/>
    </location>
</feature>
<dbReference type="EMBL" id="JAUSUH010000002">
    <property type="protein sequence ID" value="MDQ0346713.1"/>
    <property type="molecule type" value="Genomic_DNA"/>
</dbReference>
<evidence type="ECO:0000256" key="9">
    <source>
        <dbReference type="SAM" id="Phobius"/>
    </source>
</evidence>
<evidence type="ECO:0000256" key="2">
    <source>
        <dbReference type="ARBA" id="ARBA00022448"/>
    </source>
</evidence>
<dbReference type="Proteomes" id="UP001238467">
    <property type="component" value="Unassembled WGS sequence"/>
</dbReference>
<evidence type="ECO:0000313" key="11">
    <source>
        <dbReference type="Proteomes" id="UP001238467"/>
    </source>
</evidence>
<evidence type="ECO:0000256" key="7">
    <source>
        <dbReference type="ARBA" id="ARBA00023136"/>
    </source>
</evidence>
<accession>A0ABU0DE69</accession>
<evidence type="ECO:0000256" key="3">
    <source>
        <dbReference type="ARBA" id="ARBA00022475"/>
    </source>
</evidence>
<feature type="transmembrane region" description="Helical" evidence="9">
    <location>
        <begin position="41"/>
        <end position="58"/>
    </location>
</feature>
<dbReference type="PANTHER" id="PTHR11795">
    <property type="entry name" value="BRANCHED-CHAIN AMINO ACID TRANSPORT SYSTEM PERMEASE PROTEIN LIVH"/>
    <property type="match status" value="1"/>
</dbReference>
<evidence type="ECO:0000256" key="4">
    <source>
        <dbReference type="ARBA" id="ARBA00022692"/>
    </source>
</evidence>
<name>A0ABU0DE69_9HYPH</name>
<dbReference type="RefSeq" id="WP_307058337.1">
    <property type="nucleotide sequence ID" value="NZ_JAUSUH010000002.1"/>
</dbReference>
<feature type="transmembrane region" description="Helical" evidence="9">
    <location>
        <begin position="263"/>
        <end position="284"/>
    </location>
</feature>
<evidence type="ECO:0000256" key="6">
    <source>
        <dbReference type="ARBA" id="ARBA00022989"/>
    </source>
</evidence>
<feature type="transmembrane region" description="Helical" evidence="9">
    <location>
        <begin position="231"/>
        <end position="256"/>
    </location>
</feature>
<dbReference type="CDD" id="cd06582">
    <property type="entry name" value="TM_PBP1_LivH_like"/>
    <property type="match status" value="1"/>
</dbReference>
<keyword evidence="2" id="KW-0813">Transport</keyword>
<keyword evidence="3" id="KW-1003">Cell membrane</keyword>
<dbReference type="Pfam" id="PF02653">
    <property type="entry name" value="BPD_transp_2"/>
    <property type="match status" value="1"/>
</dbReference>
<keyword evidence="6 9" id="KW-1133">Transmembrane helix</keyword>
<evidence type="ECO:0000256" key="5">
    <source>
        <dbReference type="ARBA" id="ARBA00022970"/>
    </source>
</evidence>
<dbReference type="InterPro" id="IPR001851">
    <property type="entry name" value="ABC_transp_permease"/>
</dbReference>
<comment type="caution">
    <text evidence="10">The sequence shown here is derived from an EMBL/GenBank/DDBJ whole genome shotgun (WGS) entry which is preliminary data.</text>
</comment>
<evidence type="ECO:0000313" key="10">
    <source>
        <dbReference type="EMBL" id="MDQ0346713.1"/>
    </source>
</evidence>
<feature type="transmembrane region" description="Helical" evidence="9">
    <location>
        <begin position="194"/>
        <end position="219"/>
    </location>
</feature>
<dbReference type="InterPro" id="IPR052157">
    <property type="entry name" value="BCAA_transport_permease"/>
</dbReference>
<protein>
    <submittedName>
        <fullName evidence="10">Branched-chain amino acid transport system permease protein</fullName>
    </submittedName>
</protein>
<comment type="similarity">
    <text evidence="8">Belongs to the binding-protein-dependent transport system permease family. LivHM subfamily.</text>
</comment>
<gene>
    <name evidence="10" type="ORF">J2S76_001130</name>
</gene>
<comment type="subcellular location">
    <subcellularLocation>
        <location evidence="1">Cell membrane</location>
        <topology evidence="1">Multi-pass membrane protein</topology>
    </subcellularLocation>
</comment>
<keyword evidence="4 9" id="KW-0812">Transmembrane</keyword>